<accession>I2H2B7</accession>
<organism evidence="7 8">
    <name type="scientific">Henningerozyma blattae (strain ATCC 34711 / CBS 6284 / DSM 70876 / NBRC 10599 / NRRL Y-10934 / UCD 77-7)</name>
    <name type="common">Yeast</name>
    <name type="synonym">Tetrapisispora blattae</name>
    <dbReference type="NCBI Taxonomy" id="1071380"/>
    <lineage>
        <taxon>Eukaryota</taxon>
        <taxon>Fungi</taxon>
        <taxon>Dikarya</taxon>
        <taxon>Ascomycota</taxon>
        <taxon>Saccharomycotina</taxon>
        <taxon>Saccharomycetes</taxon>
        <taxon>Saccharomycetales</taxon>
        <taxon>Saccharomycetaceae</taxon>
        <taxon>Henningerozyma</taxon>
    </lineage>
</organism>
<dbReference type="HOGENOM" id="CLU_013841_0_0_1"/>
<keyword evidence="8" id="KW-1185">Reference proteome</keyword>
<dbReference type="InParanoid" id="I2H2B7"/>
<evidence type="ECO:0000256" key="6">
    <source>
        <dbReference type="SAM" id="Phobius"/>
    </source>
</evidence>
<keyword evidence="3" id="KW-0328">Glycosyltransferase</keyword>
<evidence type="ECO:0000256" key="5">
    <source>
        <dbReference type="ARBA" id="ARBA00023316"/>
    </source>
</evidence>
<evidence type="ECO:0000256" key="2">
    <source>
        <dbReference type="ARBA" id="ARBA00009486"/>
    </source>
</evidence>
<evidence type="ECO:0000313" key="8">
    <source>
        <dbReference type="Proteomes" id="UP000002866"/>
    </source>
</evidence>
<dbReference type="eggNOG" id="ENOG502QTZG">
    <property type="taxonomic scope" value="Eukaryota"/>
</dbReference>
<dbReference type="STRING" id="1071380.I2H2B7"/>
<dbReference type="GO" id="GO:0000030">
    <property type="term" value="F:mannosyltransferase activity"/>
    <property type="evidence" value="ECO:0007669"/>
    <property type="project" value="InterPro"/>
</dbReference>
<evidence type="ECO:0000256" key="3">
    <source>
        <dbReference type="ARBA" id="ARBA00022676"/>
    </source>
</evidence>
<reference evidence="7 8" key="1">
    <citation type="journal article" date="2011" name="Proc. Natl. Acad. Sci. U.S.A.">
        <title>Evolutionary erosion of yeast sex chromosomes by mating-type switching accidents.</title>
        <authorList>
            <person name="Gordon J.L."/>
            <person name="Armisen D."/>
            <person name="Proux-Wera E."/>
            <person name="Oheigeartaigh S.S."/>
            <person name="Byrne K.P."/>
            <person name="Wolfe K.H."/>
        </authorList>
    </citation>
    <scope>NUCLEOTIDE SEQUENCE [LARGE SCALE GENOMIC DNA]</scope>
    <source>
        <strain evidence="8">ATCC 34711 / CBS 6284 / DSM 70876 / NBRC 10599 / NRRL Y-10934 / UCD 77-7</strain>
    </source>
</reference>
<keyword evidence="4" id="KW-0735">Signal-anchor</keyword>
<keyword evidence="5" id="KW-0961">Cell wall biogenesis/degradation</keyword>
<evidence type="ECO:0000313" key="7">
    <source>
        <dbReference type="EMBL" id="CCH60519.1"/>
    </source>
</evidence>
<dbReference type="GO" id="GO:0016020">
    <property type="term" value="C:membrane"/>
    <property type="evidence" value="ECO:0007669"/>
    <property type="project" value="UniProtKB-SubCell"/>
</dbReference>
<name>I2H2B7_HENB6</name>
<dbReference type="Pfam" id="PF12141">
    <property type="entry name" value="BMT"/>
    <property type="match status" value="2"/>
</dbReference>
<sequence>MASNHFINDKSKEDLVFDESSIDDSLIENNTINDNISIFEVKKIFLRILIKPIELIFNFYKFFIIKFKNNKLKFISISIFLTLLNFILGFAFSSNDGKNLNFNNMNIYNLNFKNLKSINDKNTNFYIYNTYISNWLKGNNVYSKRDLLNVDINPFLKFKDFKNSPISNKIRKEQYLKMDVNGYVSNIKLPAPIDSKNQNHHGIKQNSIIDENENINNKNDYGRLDTLFYNNFFLNGKYSTSLASILNDSKLIDCDTLRYENEISYSKERILIQDSLFDIREQVLGRDDPLSKWTFHDNEKDKSVDEVVRTHWGKFGSATIWLETEQCYITVTRVMYSSRGLKSAPDVSMIRAQAFDKYWHEIKGKKIRKIDVELPDDIEIQLANIDKEFDQLISCESLFENDSNQYKSCIAKNKEITDNINDRKNKITDSYYITYPTVYQFPFNPRGYLRGPEDPRIILRKNGDKQEPVVVFNMDNGDGRRMYGFLPHRAFDNFVHFYLREDKNSVQKNWTPFFTEEDIETVSDVSPGTIHFIRRFAPFEVVQCSLLDGVCDMVYKSEFLNDPAGHNFGIVRGGTQMVPLPDIIPKIFGKQMWIGFTKLHLDKCGCGERFYRPMLTLLVEKDGVYNQDLIVPSMDFQTDVLSWDRVSTECKEYNVMSPNSIAAWDVVGQDPKTRKFDDFLIFSYSEADAVSKVITVRGILDYILNIYSQKDIEEDFIQSDDTDFIFMNSFECLHEEAKNICKAYGEKHKQYLGK</sequence>
<dbReference type="EMBL" id="HE806318">
    <property type="protein sequence ID" value="CCH60519.1"/>
    <property type="molecule type" value="Genomic_DNA"/>
</dbReference>
<dbReference type="AlphaFoldDB" id="I2H2B7"/>
<keyword evidence="3" id="KW-0808">Transferase</keyword>
<evidence type="ECO:0000256" key="4">
    <source>
        <dbReference type="ARBA" id="ARBA00022968"/>
    </source>
</evidence>
<comment type="similarity">
    <text evidence="2">Belongs to the BMT family.</text>
</comment>
<dbReference type="Proteomes" id="UP000002866">
    <property type="component" value="Chromosome 3"/>
</dbReference>
<dbReference type="GeneID" id="14495499"/>
<dbReference type="GO" id="GO:0071555">
    <property type="term" value="P:cell wall organization"/>
    <property type="evidence" value="ECO:0007669"/>
    <property type="project" value="UniProtKB-KW"/>
</dbReference>
<feature type="transmembrane region" description="Helical" evidence="6">
    <location>
        <begin position="72"/>
        <end position="92"/>
    </location>
</feature>
<dbReference type="RefSeq" id="XP_004180038.1">
    <property type="nucleotide sequence ID" value="XM_004179990.1"/>
</dbReference>
<proteinExistence type="inferred from homology"/>
<dbReference type="OrthoDB" id="3631276at2759"/>
<keyword evidence="6" id="KW-1133">Transmembrane helix</keyword>
<dbReference type="OMA" id="TECKEYN"/>
<protein>
    <submittedName>
        <fullName evidence="7">Uncharacterized protein</fullName>
    </submittedName>
</protein>
<evidence type="ECO:0000256" key="1">
    <source>
        <dbReference type="ARBA" id="ARBA00004606"/>
    </source>
</evidence>
<keyword evidence="6" id="KW-0812">Transmembrane</keyword>
<gene>
    <name evidence="7" type="primary">TBLA0C07280</name>
    <name evidence="7" type="ORF">TBLA_0C07280</name>
</gene>
<comment type="subcellular location">
    <subcellularLocation>
        <location evidence="1">Membrane</location>
        <topology evidence="1">Single-pass type II membrane protein</topology>
    </subcellularLocation>
</comment>
<dbReference type="KEGG" id="tbl:TBLA_0C07280"/>
<keyword evidence="6" id="KW-0472">Membrane</keyword>
<dbReference type="InterPro" id="IPR021988">
    <property type="entry name" value="BMT1"/>
</dbReference>